<dbReference type="EMBL" id="CP038797">
    <property type="protein sequence ID" value="QIV79502.1"/>
    <property type="molecule type" value="Genomic_DNA"/>
</dbReference>
<dbReference type="AlphaFoldDB" id="A0A6H0RW59"/>
<dbReference type="RefSeq" id="WP_168140294.1">
    <property type="nucleotide sequence ID" value="NZ_CP038797.1"/>
</dbReference>
<dbReference type="KEGG" id="mfre:EXE63_00155"/>
<keyword evidence="1" id="KW-0614">Plasmid</keyword>
<dbReference type="Proteomes" id="UP000501849">
    <property type="component" value="Plasmid unnamed1"/>
</dbReference>
<organism evidence="1 2">
    <name type="scientific">Mycolicibacterium frederiksbergense</name>
    <dbReference type="NCBI Taxonomy" id="117567"/>
    <lineage>
        <taxon>Bacteria</taxon>
        <taxon>Bacillati</taxon>
        <taxon>Actinomycetota</taxon>
        <taxon>Actinomycetes</taxon>
        <taxon>Mycobacteriales</taxon>
        <taxon>Mycobacteriaceae</taxon>
        <taxon>Mycolicibacterium</taxon>
    </lineage>
</organism>
<proteinExistence type="predicted"/>
<gene>
    <name evidence="1" type="ORF">EXE63_00155</name>
</gene>
<reference evidence="1 2" key="1">
    <citation type="submission" date="2019-04" db="EMBL/GenBank/DDBJ databases">
        <title>Draft, Whole-Genome Sequence of the Anthracene-degrading Mycobacterium frederiksbergense LB501T, Isolated from a Polycyclic Aromatic Hydrocarbon (PAH)-Contaminated Soil.</title>
        <authorList>
            <person name="Augelletti F."/>
        </authorList>
    </citation>
    <scope>NUCLEOTIDE SEQUENCE [LARGE SCALE GENOMIC DNA]</scope>
    <source>
        <strain evidence="1 2">LB 501T</strain>
        <plasmid evidence="1 2">unnamed1</plasmid>
    </source>
</reference>
<protein>
    <submittedName>
        <fullName evidence="1">Uncharacterized protein</fullName>
    </submittedName>
</protein>
<sequence length="101" mass="11059">MTDNYPEVVNAWALALQATTASPGEFLLYALADNTAEAAEQVESDLKAAKPGDFVDVEVRFTNMMDSTMLRVQPHMWGVWCVMERTVPAAEMFAGSAATQQ</sequence>
<keyword evidence="2" id="KW-1185">Reference proteome</keyword>
<name>A0A6H0RW59_9MYCO</name>
<evidence type="ECO:0000313" key="1">
    <source>
        <dbReference type="EMBL" id="QIV79502.1"/>
    </source>
</evidence>
<geneLocation type="plasmid" evidence="1 2">
    <name>unnamed1</name>
</geneLocation>
<accession>A0A6H0RW59</accession>
<evidence type="ECO:0000313" key="2">
    <source>
        <dbReference type="Proteomes" id="UP000501849"/>
    </source>
</evidence>